<dbReference type="GO" id="GO:0046872">
    <property type="term" value="F:metal ion binding"/>
    <property type="evidence" value="ECO:0007669"/>
    <property type="project" value="InterPro"/>
</dbReference>
<dbReference type="PROSITE" id="PS50975">
    <property type="entry name" value="ATP_GRASP"/>
    <property type="match status" value="1"/>
</dbReference>
<evidence type="ECO:0000256" key="6">
    <source>
        <dbReference type="ARBA" id="ARBA00022741"/>
    </source>
</evidence>
<evidence type="ECO:0000313" key="15">
    <source>
        <dbReference type="EMBL" id="CAD2070517.1"/>
    </source>
</evidence>
<feature type="domain" description="ATP-grasp" evidence="14">
    <location>
        <begin position="108"/>
        <end position="309"/>
    </location>
</feature>
<evidence type="ECO:0000256" key="4">
    <source>
        <dbReference type="ARBA" id="ARBA00013255"/>
    </source>
</evidence>
<dbReference type="PROSITE" id="PS00184">
    <property type="entry name" value="GARS"/>
    <property type="match status" value="1"/>
</dbReference>
<dbReference type="GO" id="GO:0004637">
    <property type="term" value="F:phosphoribosylamine-glycine ligase activity"/>
    <property type="evidence" value="ECO:0007669"/>
    <property type="project" value="UniProtKB-UniRule"/>
</dbReference>
<dbReference type="Pfam" id="PF01071">
    <property type="entry name" value="GARS_A"/>
    <property type="match status" value="1"/>
</dbReference>
<dbReference type="InterPro" id="IPR011054">
    <property type="entry name" value="Rudment_hybrid_motif"/>
</dbReference>
<dbReference type="InterPro" id="IPR020559">
    <property type="entry name" value="PRibGlycinamide_synth_CS"/>
</dbReference>
<evidence type="ECO:0000256" key="12">
    <source>
        <dbReference type="HAMAP-Rule" id="MF_00138"/>
    </source>
</evidence>
<gene>
    <name evidence="15" type="primary">purD_1</name>
    <name evidence="12" type="synonym">purD</name>
    <name evidence="15" type="ORF">JEOPIN946_00028</name>
</gene>
<evidence type="ECO:0000259" key="14">
    <source>
        <dbReference type="PROSITE" id="PS50975"/>
    </source>
</evidence>
<comment type="cofactor">
    <cofactor evidence="2">
        <name>Mg(2+)</name>
        <dbReference type="ChEBI" id="CHEBI:18420"/>
    </cofactor>
</comment>
<dbReference type="InterPro" id="IPR020561">
    <property type="entry name" value="PRibGlycinamid_synth_ATP-grasp"/>
</dbReference>
<dbReference type="Gene3D" id="3.30.1490.20">
    <property type="entry name" value="ATP-grasp fold, A domain"/>
    <property type="match status" value="1"/>
</dbReference>
<dbReference type="EC" id="6.3.4.13" evidence="4 12"/>
<dbReference type="UniPathway" id="UPA00074">
    <property type="reaction ID" value="UER00125"/>
</dbReference>
<evidence type="ECO:0000256" key="2">
    <source>
        <dbReference type="ARBA" id="ARBA00001946"/>
    </source>
</evidence>
<dbReference type="InterPro" id="IPR020562">
    <property type="entry name" value="PRibGlycinamide_synth_N"/>
</dbReference>
<reference evidence="15 16" key="1">
    <citation type="submission" date="2020-07" db="EMBL/GenBank/DDBJ databases">
        <authorList>
            <person name="Criscuolo A."/>
        </authorList>
    </citation>
    <scope>NUCLEOTIDE SEQUENCE [LARGE SCALE GENOMIC DNA]</scope>
    <source>
        <strain evidence="15">CIP107946</strain>
    </source>
</reference>
<evidence type="ECO:0000256" key="8">
    <source>
        <dbReference type="ARBA" id="ARBA00022840"/>
    </source>
</evidence>
<dbReference type="Gene3D" id="3.90.600.10">
    <property type="entry name" value="Phosphoribosylglycinamide synthetase, C-terminal domain"/>
    <property type="match status" value="1"/>
</dbReference>
<dbReference type="Gene3D" id="3.40.50.20">
    <property type="match status" value="1"/>
</dbReference>
<evidence type="ECO:0000256" key="1">
    <source>
        <dbReference type="ARBA" id="ARBA00001936"/>
    </source>
</evidence>
<dbReference type="InterPro" id="IPR020560">
    <property type="entry name" value="PRibGlycinamide_synth_C-dom"/>
</dbReference>
<evidence type="ECO:0000256" key="7">
    <source>
        <dbReference type="ARBA" id="ARBA00022755"/>
    </source>
</evidence>
<dbReference type="SUPFAM" id="SSF56059">
    <property type="entry name" value="Glutathione synthetase ATP-binding domain-like"/>
    <property type="match status" value="1"/>
</dbReference>
<keyword evidence="5 12" id="KW-0436">Ligase</keyword>
<proteinExistence type="inferred from homology"/>
<dbReference type="SUPFAM" id="SSF52440">
    <property type="entry name" value="PreATP-grasp domain"/>
    <property type="match status" value="1"/>
</dbReference>
<comment type="similarity">
    <text evidence="9 12">Belongs to the GARS family.</text>
</comment>
<dbReference type="GO" id="GO:0009113">
    <property type="term" value="P:purine nucleobase biosynthetic process"/>
    <property type="evidence" value="ECO:0007669"/>
    <property type="project" value="InterPro"/>
</dbReference>
<dbReference type="SMART" id="SM01210">
    <property type="entry name" value="GARS_C"/>
    <property type="match status" value="1"/>
</dbReference>
<evidence type="ECO:0000256" key="9">
    <source>
        <dbReference type="ARBA" id="ARBA00038345"/>
    </source>
</evidence>
<accession>A0A6V7QZS5</accession>
<protein>
    <recommendedName>
        <fullName evidence="4 12">Phosphoribosylamine--glycine ligase</fullName>
        <ecNumber evidence="4 12">6.3.4.13</ecNumber>
    </recommendedName>
    <alternativeName>
        <fullName evidence="12">GARS</fullName>
    </alternativeName>
    <alternativeName>
        <fullName evidence="10 12">Glycinamide ribonucleotide synthetase</fullName>
    </alternativeName>
    <alternativeName>
        <fullName evidence="11 12">Phosphoribosylglycinamide synthetase</fullName>
    </alternativeName>
</protein>
<dbReference type="SUPFAM" id="SSF51246">
    <property type="entry name" value="Rudiment single hybrid motif"/>
    <property type="match status" value="1"/>
</dbReference>
<comment type="catalytic activity">
    <reaction evidence="12">
        <text>5-phospho-beta-D-ribosylamine + glycine + ATP = N(1)-(5-phospho-beta-D-ribosyl)glycinamide + ADP + phosphate + H(+)</text>
        <dbReference type="Rhea" id="RHEA:17453"/>
        <dbReference type="ChEBI" id="CHEBI:15378"/>
        <dbReference type="ChEBI" id="CHEBI:30616"/>
        <dbReference type="ChEBI" id="CHEBI:43474"/>
        <dbReference type="ChEBI" id="CHEBI:57305"/>
        <dbReference type="ChEBI" id="CHEBI:58681"/>
        <dbReference type="ChEBI" id="CHEBI:143788"/>
        <dbReference type="ChEBI" id="CHEBI:456216"/>
        <dbReference type="EC" id="6.3.4.13"/>
    </reaction>
</comment>
<keyword evidence="8 13" id="KW-0067">ATP-binding</keyword>
<sequence>MNTLVIGSGGREAAIVKALARSKHSNKIFILNGNDGVTEAECVTDIDMSDHQKIGEFARDNKVDWVFIGPEAPLSEGLTDTLEGDFRLKVFGPRKYEAQMESSKAFTKALMEKYDIPTATHKTFMSVEESKAYLKTTDFPIVLKKDGLAAGKGVIIAHTLEEALNGVDALQSENEELVIEEFLDGDEFSLMVFVNGDTFIPFSIIAQDHKRAYDGDKGPNTGGMGVYAPVDYIEQKFVDEAVEKIVKPTVDAMVSEGMNYFGVLYLGAIVTQDGVKTIEYNARLGDPEAQVLLDLMESDLLEVLMNLDEKKETKLSFRDEYVVGVMLASKNYPDTPELGNEVVIPESIQDDCVISALKRTDDNTFVTSGGRTVLVLGRGQTIEDAKTDAYKKVEQIEFENDAVFYRKDIGHRAF</sequence>
<dbReference type="EMBL" id="CAJEWB010000002">
    <property type="protein sequence ID" value="CAD2070517.1"/>
    <property type="molecule type" value="Genomic_DNA"/>
</dbReference>
<dbReference type="SMART" id="SM01209">
    <property type="entry name" value="GARS_A"/>
    <property type="match status" value="1"/>
</dbReference>
<comment type="cofactor">
    <cofactor evidence="1">
        <name>Mn(2+)</name>
        <dbReference type="ChEBI" id="CHEBI:29035"/>
    </cofactor>
</comment>
<dbReference type="InterPro" id="IPR013815">
    <property type="entry name" value="ATP_grasp_subdomain_1"/>
</dbReference>
<dbReference type="PANTHER" id="PTHR43472">
    <property type="entry name" value="PHOSPHORIBOSYLAMINE--GLYCINE LIGASE"/>
    <property type="match status" value="1"/>
</dbReference>
<evidence type="ECO:0000256" key="11">
    <source>
        <dbReference type="ARBA" id="ARBA00042864"/>
    </source>
</evidence>
<dbReference type="InterPro" id="IPR011761">
    <property type="entry name" value="ATP-grasp"/>
</dbReference>
<dbReference type="AlphaFoldDB" id="A0A6V7QZS5"/>
<evidence type="ECO:0000256" key="10">
    <source>
        <dbReference type="ARBA" id="ARBA00042242"/>
    </source>
</evidence>
<dbReference type="Pfam" id="PF02844">
    <property type="entry name" value="GARS_N"/>
    <property type="match status" value="1"/>
</dbReference>
<evidence type="ECO:0000256" key="5">
    <source>
        <dbReference type="ARBA" id="ARBA00022598"/>
    </source>
</evidence>
<name>A0A6V7QZS5_9BACL</name>
<dbReference type="Proteomes" id="UP000588186">
    <property type="component" value="Unassembled WGS sequence"/>
</dbReference>
<dbReference type="InterPro" id="IPR037123">
    <property type="entry name" value="PRibGlycinamide_synth_C_sf"/>
</dbReference>
<dbReference type="InterPro" id="IPR016185">
    <property type="entry name" value="PreATP-grasp_dom_sf"/>
</dbReference>
<organism evidence="15 16">
    <name type="scientific">Phocicoccus pinnipedialis</name>
    <dbReference type="NCBI Taxonomy" id="110845"/>
    <lineage>
        <taxon>Bacteria</taxon>
        <taxon>Bacillati</taxon>
        <taxon>Bacillota</taxon>
        <taxon>Bacilli</taxon>
        <taxon>Bacillales</taxon>
        <taxon>Salinicoccaceae</taxon>
        <taxon>Phocicoccus</taxon>
    </lineage>
</organism>
<dbReference type="HAMAP" id="MF_00138">
    <property type="entry name" value="GARS"/>
    <property type="match status" value="1"/>
</dbReference>
<dbReference type="GO" id="GO:0005524">
    <property type="term" value="F:ATP binding"/>
    <property type="evidence" value="ECO:0007669"/>
    <property type="project" value="UniProtKB-UniRule"/>
</dbReference>
<dbReference type="InterPro" id="IPR000115">
    <property type="entry name" value="PRibGlycinamide_synth"/>
</dbReference>
<comment type="caution">
    <text evidence="15">The sequence shown here is derived from an EMBL/GenBank/DDBJ whole genome shotgun (WGS) entry which is preliminary data.</text>
</comment>
<dbReference type="GO" id="GO:0006189">
    <property type="term" value="P:'de novo' IMP biosynthetic process"/>
    <property type="evidence" value="ECO:0007669"/>
    <property type="project" value="UniProtKB-UniRule"/>
</dbReference>
<evidence type="ECO:0000313" key="16">
    <source>
        <dbReference type="Proteomes" id="UP000588186"/>
    </source>
</evidence>
<keyword evidence="16" id="KW-1185">Reference proteome</keyword>
<dbReference type="PANTHER" id="PTHR43472:SF1">
    <property type="entry name" value="PHOSPHORIBOSYLAMINE--GLYCINE LIGASE, CHLOROPLASTIC"/>
    <property type="match status" value="1"/>
</dbReference>
<dbReference type="Pfam" id="PF02843">
    <property type="entry name" value="GARS_C"/>
    <property type="match status" value="1"/>
</dbReference>
<dbReference type="Gene3D" id="3.30.470.20">
    <property type="entry name" value="ATP-grasp fold, B domain"/>
    <property type="match status" value="1"/>
</dbReference>
<keyword evidence="7 12" id="KW-0658">Purine biosynthesis</keyword>
<comment type="pathway">
    <text evidence="3 12">Purine metabolism; IMP biosynthesis via de novo pathway; N(1)-(5-phospho-D-ribosyl)glycinamide from 5-phospho-alpha-D-ribose 1-diphosphate: step 2/2.</text>
</comment>
<keyword evidence="6 13" id="KW-0547">Nucleotide-binding</keyword>
<evidence type="ECO:0000256" key="13">
    <source>
        <dbReference type="PROSITE-ProRule" id="PRU00409"/>
    </source>
</evidence>
<dbReference type="RefSeq" id="WP_186075744.1">
    <property type="nucleotide sequence ID" value="NZ_CAJEWB010000002.1"/>
</dbReference>
<dbReference type="NCBIfam" id="TIGR00877">
    <property type="entry name" value="purD"/>
    <property type="match status" value="1"/>
</dbReference>
<evidence type="ECO:0000256" key="3">
    <source>
        <dbReference type="ARBA" id="ARBA00005174"/>
    </source>
</evidence>